<dbReference type="KEGG" id="caby:Cabys_328"/>
<dbReference type="EMBL" id="CP018099">
    <property type="protein sequence ID" value="APF17079.1"/>
    <property type="molecule type" value="Genomic_DNA"/>
</dbReference>
<dbReference type="Gene3D" id="3.30.420.130">
    <property type="entry name" value="Dinitrogenase iron-molybdenum cofactor biosynthesis domain"/>
    <property type="match status" value="1"/>
</dbReference>
<protein>
    <submittedName>
        <fullName evidence="1">Putative Fe-Mo cluster-binding protein, NifX family</fullName>
    </submittedName>
</protein>
<name>A0A1J1C362_CALAY</name>
<accession>A0A1J1C362</accession>
<dbReference type="InterPro" id="IPR036105">
    <property type="entry name" value="DiNase_FeMo-co_biosyn_sf"/>
</dbReference>
<reference evidence="1 2" key="1">
    <citation type="submission" date="2016-11" db="EMBL/GenBank/DDBJ databases">
        <title>Genomic analysis of Caldithrix abyssi and proposal of a novel bacterial phylum Caldithrichaeota.</title>
        <authorList>
            <person name="Kublanov I."/>
            <person name="Sigalova O."/>
            <person name="Gavrilov S."/>
            <person name="Lebedinsky A."/>
            <person name="Ivanova N."/>
            <person name="Daum C."/>
            <person name="Reddy T."/>
            <person name="Klenk H.P."/>
            <person name="Goker M."/>
            <person name="Reva O."/>
            <person name="Miroshnichenko M."/>
            <person name="Kyprides N."/>
            <person name="Woyke T."/>
            <person name="Gelfand M."/>
        </authorList>
    </citation>
    <scope>NUCLEOTIDE SEQUENCE [LARGE SCALE GENOMIC DNA]</scope>
    <source>
        <strain evidence="1 2">LF13</strain>
    </source>
</reference>
<sequence>MLNISQNKRMGKMKVAIPVWKNRVAPLFDVCSVVKILDTNQQWAPAKTLELKRSSVGQRLSALYDAGVEVVVCNGISLFLKCCLQSRSILVFCDQDGSEKEVIRRIKDELQLINEQM</sequence>
<evidence type="ECO:0000313" key="2">
    <source>
        <dbReference type="Proteomes" id="UP000183868"/>
    </source>
</evidence>
<gene>
    <name evidence="1" type="ORF">Cabys_328</name>
</gene>
<organism evidence="1 2">
    <name type="scientific">Caldithrix abyssi DSM 13497</name>
    <dbReference type="NCBI Taxonomy" id="880073"/>
    <lineage>
        <taxon>Bacteria</taxon>
        <taxon>Pseudomonadati</taxon>
        <taxon>Calditrichota</taxon>
        <taxon>Calditrichia</taxon>
        <taxon>Calditrichales</taxon>
        <taxon>Calditrichaceae</taxon>
        <taxon>Caldithrix</taxon>
    </lineage>
</organism>
<dbReference type="AlphaFoldDB" id="A0A1J1C362"/>
<dbReference type="Proteomes" id="UP000183868">
    <property type="component" value="Chromosome"/>
</dbReference>
<dbReference type="SUPFAM" id="SSF53146">
    <property type="entry name" value="Nitrogenase accessory factor-like"/>
    <property type="match status" value="1"/>
</dbReference>
<proteinExistence type="predicted"/>
<evidence type="ECO:0000313" key="1">
    <source>
        <dbReference type="EMBL" id="APF17079.1"/>
    </source>
</evidence>